<dbReference type="EMBL" id="HACA01020147">
    <property type="protein sequence ID" value="CDW37508.1"/>
    <property type="molecule type" value="Transcribed_RNA"/>
</dbReference>
<dbReference type="AlphaFoldDB" id="A0A0K2UH27"/>
<name>A0A0K2UH27_LEPSM</name>
<reference evidence="2" key="1">
    <citation type="submission" date="2014-05" db="EMBL/GenBank/DDBJ databases">
        <authorList>
            <person name="Chronopoulou M."/>
        </authorList>
    </citation>
    <scope>NUCLEOTIDE SEQUENCE</scope>
    <source>
        <tissue evidence="2">Whole organism</tissue>
    </source>
</reference>
<feature type="non-terminal residue" evidence="2">
    <location>
        <position position="1"/>
    </location>
</feature>
<keyword evidence="1" id="KW-0812">Transmembrane</keyword>
<keyword evidence="1" id="KW-1133">Transmembrane helix</keyword>
<evidence type="ECO:0000313" key="2">
    <source>
        <dbReference type="EMBL" id="CDW37508.1"/>
    </source>
</evidence>
<sequence>KNIFCRKKRKKEKLVTILRVYLNNSNMYHFCYQLSMFLLLSLTVV</sequence>
<evidence type="ECO:0000256" key="1">
    <source>
        <dbReference type="SAM" id="Phobius"/>
    </source>
</evidence>
<keyword evidence="1" id="KW-0472">Membrane</keyword>
<protein>
    <submittedName>
        <fullName evidence="2">Uncharacterized protein</fullName>
    </submittedName>
</protein>
<feature type="transmembrane region" description="Helical" evidence="1">
    <location>
        <begin position="21"/>
        <end position="42"/>
    </location>
</feature>
<proteinExistence type="predicted"/>
<organism evidence="2">
    <name type="scientific">Lepeophtheirus salmonis</name>
    <name type="common">Salmon louse</name>
    <name type="synonym">Caligus salmonis</name>
    <dbReference type="NCBI Taxonomy" id="72036"/>
    <lineage>
        <taxon>Eukaryota</taxon>
        <taxon>Metazoa</taxon>
        <taxon>Ecdysozoa</taxon>
        <taxon>Arthropoda</taxon>
        <taxon>Crustacea</taxon>
        <taxon>Multicrustacea</taxon>
        <taxon>Hexanauplia</taxon>
        <taxon>Copepoda</taxon>
        <taxon>Siphonostomatoida</taxon>
        <taxon>Caligidae</taxon>
        <taxon>Lepeophtheirus</taxon>
    </lineage>
</organism>
<accession>A0A0K2UH27</accession>